<accession>A0ABV2SQ15</accession>
<evidence type="ECO:0000313" key="1">
    <source>
        <dbReference type="EMBL" id="MET4759391.1"/>
    </source>
</evidence>
<name>A0ABV2SQ15_9GAMM</name>
<protein>
    <submittedName>
        <fullName evidence="1">Uncharacterized protein</fullName>
    </submittedName>
</protein>
<reference evidence="1 2" key="1">
    <citation type="submission" date="2024-06" db="EMBL/GenBank/DDBJ databases">
        <title>Genomic Encyclopedia of Type Strains, Phase V (KMG-V): Genome sequencing to study the core and pangenomes of soil and plant-associated prokaryotes.</title>
        <authorList>
            <person name="Whitman W."/>
        </authorList>
    </citation>
    <scope>NUCLEOTIDE SEQUENCE [LARGE SCALE GENOMIC DNA]</scope>
    <source>
        <strain evidence="1 2">NE40</strain>
    </source>
</reference>
<gene>
    <name evidence="1" type="ORF">V5J35_004583</name>
</gene>
<dbReference type="Proteomes" id="UP001549366">
    <property type="component" value="Unassembled WGS sequence"/>
</dbReference>
<sequence length="176" mass="20139">MSQSIFTTVNGTPVHGVITHYDPYDITVEITQPFTRFTAGCHIPYFARSHKHYKGEEGMKKATELLTGLYRDLVAVNSKKAHLQSEIRKPTGLLDNIRAIQEEQTTLRQQKSSLKKHFKEQAISQKSYQSQLKALKDRDFELRMVIDNAKTDFFDKHLSGLGGFVSTEQLFDFLAE</sequence>
<evidence type="ECO:0000313" key="2">
    <source>
        <dbReference type="Proteomes" id="UP001549366"/>
    </source>
</evidence>
<keyword evidence="2" id="KW-1185">Reference proteome</keyword>
<dbReference type="RefSeq" id="WP_354009378.1">
    <property type="nucleotide sequence ID" value="NZ_JBEWTA010000001.1"/>
</dbReference>
<dbReference type="EMBL" id="JBEWTB010000002">
    <property type="protein sequence ID" value="MET4759391.1"/>
    <property type="molecule type" value="Genomic_DNA"/>
</dbReference>
<proteinExistence type="predicted"/>
<organism evidence="1 2">
    <name type="scientific">Endozoicomonas lisbonensis</name>
    <dbReference type="NCBI Taxonomy" id="3120522"/>
    <lineage>
        <taxon>Bacteria</taxon>
        <taxon>Pseudomonadati</taxon>
        <taxon>Pseudomonadota</taxon>
        <taxon>Gammaproteobacteria</taxon>
        <taxon>Oceanospirillales</taxon>
        <taxon>Endozoicomonadaceae</taxon>
        <taxon>Endozoicomonas</taxon>
    </lineage>
</organism>
<comment type="caution">
    <text evidence="1">The sequence shown here is derived from an EMBL/GenBank/DDBJ whole genome shotgun (WGS) entry which is preliminary data.</text>
</comment>